<dbReference type="Gene3D" id="3.90.1200.10">
    <property type="match status" value="1"/>
</dbReference>
<proteinExistence type="predicted"/>
<dbReference type="EMBL" id="JAAFYZ010000187">
    <property type="protein sequence ID" value="MBS2552420.1"/>
    <property type="molecule type" value="Genomic_DNA"/>
</dbReference>
<dbReference type="InterPro" id="IPR002575">
    <property type="entry name" value="Aminoglycoside_PTrfase"/>
</dbReference>
<comment type="caution">
    <text evidence="2">The sequence shown here is derived from an EMBL/GenBank/DDBJ whole genome shotgun (WGS) entry which is preliminary data.</text>
</comment>
<evidence type="ECO:0000259" key="1">
    <source>
        <dbReference type="Pfam" id="PF01636"/>
    </source>
</evidence>
<sequence>MFEYLPGSDLNQSMAAECVSERSVYQVGHACGTAVARLHLAGMSVVQAKGSAVLRQAGRLWSARLLAQSDKAASLLAAAGSVGDFESEAVERAKRVVEAVRSWIEDGSARFAAGCSTVVHGDLHGGNVVIHRPSSSSEPAMVFIDEQLTTGDGWFDVASLSSWAFEVLAEPRRAAYVTGLFDGYTAMLGGTAPANRVIIRYLALLSVCRLAYFARNRPQWQSPHGPGLLHRHLILLERIAKHRAAGRSNCEEPDSDLTWKEVFP</sequence>
<gene>
    <name evidence="2" type="ORF">KGQ19_36750</name>
</gene>
<dbReference type="Pfam" id="PF01636">
    <property type="entry name" value="APH"/>
    <property type="match status" value="1"/>
</dbReference>
<dbReference type="RefSeq" id="WP_212017979.1">
    <property type="nucleotide sequence ID" value="NZ_JAAFYZ010000187.1"/>
</dbReference>
<dbReference type="InterPro" id="IPR011009">
    <property type="entry name" value="Kinase-like_dom_sf"/>
</dbReference>
<dbReference type="Proteomes" id="UP000730482">
    <property type="component" value="Unassembled WGS sequence"/>
</dbReference>
<name>A0ABS5L2P8_9ACTN</name>
<evidence type="ECO:0000313" key="2">
    <source>
        <dbReference type="EMBL" id="MBS2552420.1"/>
    </source>
</evidence>
<dbReference type="SUPFAM" id="SSF56112">
    <property type="entry name" value="Protein kinase-like (PK-like)"/>
    <property type="match status" value="1"/>
</dbReference>
<protein>
    <submittedName>
        <fullName evidence="2">Phosphotransferase</fullName>
    </submittedName>
</protein>
<accession>A0ABS5L2P8</accession>
<organism evidence="2 3">
    <name type="scientific">Catenulispora pinistramenti</name>
    <dbReference type="NCBI Taxonomy" id="2705254"/>
    <lineage>
        <taxon>Bacteria</taxon>
        <taxon>Bacillati</taxon>
        <taxon>Actinomycetota</taxon>
        <taxon>Actinomycetes</taxon>
        <taxon>Catenulisporales</taxon>
        <taxon>Catenulisporaceae</taxon>
        <taxon>Catenulispora</taxon>
    </lineage>
</organism>
<evidence type="ECO:0000313" key="3">
    <source>
        <dbReference type="Proteomes" id="UP000730482"/>
    </source>
</evidence>
<keyword evidence="3" id="KW-1185">Reference proteome</keyword>
<reference evidence="2 3" key="1">
    <citation type="submission" date="2020-02" db="EMBL/GenBank/DDBJ databases">
        <title>Acidophilic actinobacteria isolated from forest soil.</title>
        <authorList>
            <person name="Golinska P."/>
        </authorList>
    </citation>
    <scope>NUCLEOTIDE SEQUENCE [LARGE SCALE GENOMIC DNA]</scope>
    <source>
        <strain evidence="2 3">NL8</strain>
    </source>
</reference>
<feature type="domain" description="Aminoglycoside phosphotransferase" evidence="1">
    <location>
        <begin position="2"/>
        <end position="187"/>
    </location>
</feature>